<organism evidence="1 3">
    <name type="scientific">Polaromonas naphthalenivorans (strain CJ2)</name>
    <dbReference type="NCBI Taxonomy" id="365044"/>
    <lineage>
        <taxon>Bacteria</taxon>
        <taxon>Pseudomonadati</taxon>
        <taxon>Pseudomonadota</taxon>
        <taxon>Betaproteobacteria</taxon>
        <taxon>Burkholderiales</taxon>
        <taxon>Comamonadaceae</taxon>
        <taxon>Polaromonas</taxon>
    </lineage>
</organism>
<dbReference type="EMBL" id="CP000530">
    <property type="protein sequence ID" value="ABM39654.1"/>
    <property type="molecule type" value="Genomic_DNA"/>
</dbReference>
<evidence type="ECO:0000313" key="3">
    <source>
        <dbReference type="Proteomes" id="UP000000644"/>
    </source>
</evidence>
<dbReference type="STRING" id="365044.Pnap_0626"/>
<evidence type="ECO:0000313" key="1">
    <source>
        <dbReference type="EMBL" id="ABM35945.1"/>
    </source>
</evidence>
<sequence length="153" mass="18588">MLKSKKLFEIQVYRTKENDYYNEMRSYIEKINSDNSNPLISEHLRKEYGGDWKYNEIIGFLQFYQYGENQIRCEYWDTEATRKVRTRRKTFVQVSNSYCNEMFSKSESNLALAQLMKNAVEHCENRLKNKNWTLDRELFDNTVDFIDWKSLLN</sequence>
<dbReference type="OrthoDB" id="6121514at2"/>
<protein>
    <submittedName>
        <fullName evidence="1">Uncharacterized protein</fullName>
    </submittedName>
</protein>
<dbReference type="RefSeq" id="WP_011798027.1">
    <property type="nucleotide sequence ID" value="NC_008757.1"/>
</dbReference>
<reference evidence="1" key="1">
    <citation type="submission" date="2006-12" db="EMBL/GenBank/DDBJ databases">
        <title>Complete sequence of Chromosome1 of Polaromonas naphthalenivorans CJ2.</title>
        <authorList>
            <consortium name="US DOE Joint Genome Institute"/>
            <person name="Copeland A."/>
            <person name="Lucas S."/>
            <person name="Lapidus A."/>
            <person name="Barry K."/>
            <person name="Detter J.C."/>
            <person name="Glavina del Rio T."/>
            <person name="Hammon N."/>
            <person name="Israni S."/>
            <person name="Dalin E."/>
            <person name="Tice H."/>
            <person name="Pitluck S."/>
            <person name="Sims D.R."/>
            <person name="Brettin T."/>
            <person name="Bruce D."/>
            <person name="Han C."/>
            <person name="Tapia R."/>
            <person name="Brainard J."/>
            <person name="Schmutz J."/>
            <person name="Larimer F."/>
            <person name="Land M."/>
            <person name="Hauser L."/>
            <person name="Kyrpides N."/>
            <person name="Kim E."/>
            <person name="Madsen E.L."/>
            <person name="Richardson P."/>
        </authorList>
    </citation>
    <scope>NUCLEOTIDE SEQUENCE</scope>
    <source>
        <strain evidence="1">CJ2</strain>
    </source>
</reference>
<keyword evidence="3" id="KW-1185">Reference proteome</keyword>
<dbReference type="AlphaFoldDB" id="A1VJW7"/>
<name>A1VJW7_POLNA</name>
<dbReference type="Proteomes" id="UP000000644">
    <property type="component" value="Chromosome"/>
</dbReference>
<dbReference type="EMBL" id="CP000529">
    <property type="protein sequence ID" value="ABM35945.1"/>
    <property type="molecule type" value="Genomic_DNA"/>
</dbReference>
<geneLocation type="plasmid" evidence="2 3">
    <name>pPNAP01</name>
</geneLocation>
<gene>
    <name evidence="1" type="ordered locus">Pnap_0626</name>
    <name evidence="2" type="ordered locus">Pnap_4376</name>
</gene>
<reference evidence="2" key="2">
    <citation type="submission" date="2006-12" db="EMBL/GenBank/DDBJ databases">
        <title>Complete sequence of plasmid pPNAP01 of Polaromonas naphthalenivorans CJ2.</title>
        <authorList>
            <consortium name="US DOE Joint Genome Institute"/>
            <person name="Copeland A."/>
            <person name="Lucas S."/>
            <person name="Lapidus A."/>
            <person name="Barry K."/>
            <person name="Detter J.C."/>
            <person name="Glavina del Rio T."/>
            <person name="Hammon N."/>
            <person name="Israni S."/>
            <person name="Dalin E."/>
            <person name="Tice H."/>
            <person name="Pitluck S."/>
            <person name="Sims D.R."/>
            <person name="Brettin T."/>
            <person name="Bruce D."/>
            <person name="Han C."/>
            <person name="Tapia R."/>
            <person name="Brainard J."/>
            <person name="Schmutz J."/>
            <person name="Larimer F."/>
            <person name="Land M."/>
            <person name="Hauser L."/>
            <person name="Kyrpides N."/>
            <person name="Kim E."/>
            <person name="Madsen E.L."/>
            <person name="Richardson P."/>
        </authorList>
    </citation>
    <scope>NUCLEOTIDE SEQUENCE [LARGE SCALE GENOMIC DNA]</scope>
    <source>
        <plasmid evidence="2">CJ2</plasmid>
        <plasmid evidence="2">pPNAP01</plasmid>
    </source>
</reference>
<dbReference type="Proteomes" id="UP000000644">
    <property type="component" value="Plasmid pPNAP01"/>
</dbReference>
<reference evidence="3" key="3">
    <citation type="journal article" date="2009" name="Environ. Microbiol.">
        <title>The genome of Polaromonas naphthalenivorans strain CJ2, isolated from coal tar-contaminated sediment, reveals physiological and metabolic versatility and evolution through extensive horizontal gene transfer.</title>
        <authorList>
            <person name="Yagi J.M."/>
            <person name="Sims D."/>
            <person name="Brettin T."/>
            <person name="Bruce D."/>
            <person name="Madsen E.L."/>
        </authorList>
    </citation>
    <scope>NUCLEOTIDE SEQUENCE [LARGE SCALE GENOMIC DNA]</scope>
    <source>
        <strain evidence="3">CJ2</strain>
        <plasmid evidence="3">Plasmid pPNAP01</plasmid>
    </source>
</reference>
<proteinExistence type="predicted"/>
<dbReference type="KEGG" id="pna:Pnap_4376"/>
<keyword evidence="2" id="KW-0614">Plasmid</keyword>
<accession>A1VJW7</accession>
<evidence type="ECO:0000313" key="2">
    <source>
        <dbReference type="EMBL" id="ABM39654.1"/>
    </source>
</evidence>
<dbReference type="KEGG" id="pna:Pnap_0626"/>
<dbReference type="HOGENOM" id="CLU_1700604_0_0_4"/>